<dbReference type="Pfam" id="PF09828">
    <property type="entry name" value="ChrB_C"/>
    <property type="match status" value="1"/>
</dbReference>
<name>A0ABD7JWP7_PSEAI</name>
<dbReference type="InterPro" id="IPR018634">
    <property type="entry name" value="ChrB_C"/>
</dbReference>
<gene>
    <name evidence="2" type="ORF">DY940_26150</name>
</gene>
<dbReference type="RefSeq" id="WP_003108522.1">
    <property type="nucleotide sequence ID" value="NZ_CAADNE010000212.1"/>
</dbReference>
<sequence>MKWITRERPKIDRIACPWLISRFIDADAEFLYVASADVLRLSLELGAVPYDIPGVGLSHVGEQCSFDAFLAKYGLDEPALQQLAAIVRGADTSRLDLTAQSAGLYAISLGLSHCFADDHEMLRHGLVLYDALYAWCKHCQGESHNWPPVL</sequence>
<dbReference type="EMBL" id="RXTL01000035">
    <property type="protein sequence ID" value="RTS41603.1"/>
    <property type="molecule type" value="Genomic_DNA"/>
</dbReference>
<reference evidence="2 3" key="1">
    <citation type="submission" date="2018-12" db="EMBL/GenBank/DDBJ databases">
        <title>Pseudomonas aeruginosa Diversity Panel.</title>
        <authorList>
            <person name="Snesrud E."/>
            <person name="Mcgann P."/>
        </authorList>
    </citation>
    <scope>NUCLEOTIDE SEQUENCE [LARGE SCALE GENOMIC DNA]</scope>
    <source>
        <strain evidence="2 3">MRSN6241</strain>
    </source>
</reference>
<accession>A0ABD7JWP7</accession>
<dbReference type="Proteomes" id="UP000276985">
    <property type="component" value="Unassembled WGS sequence"/>
</dbReference>
<organism evidence="2 3">
    <name type="scientific">Pseudomonas aeruginosa</name>
    <dbReference type="NCBI Taxonomy" id="287"/>
    <lineage>
        <taxon>Bacteria</taxon>
        <taxon>Pseudomonadati</taxon>
        <taxon>Pseudomonadota</taxon>
        <taxon>Gammaproteobacteria</taxon>
        <taxon>Pseudomonadales</taxon>
        <taxon>Pseudomonadaceae</taxon>
        <taxon>Pseudomonas</taxon>
    </lineage>
</organism>
<evidence type="ECO:0000313" key="2">
    <source>
        <dbReference type="EMBL" id="RTS41603.1"/>
    </source>
</evidence>
<proteinExistence type="predicted"/>
<protein>
    <submittedName>
        <fullName evidence="2">Chromate resistance protein</fullName>
    </submittedName>
</protein>
<comment type="caution">
    <text evidence="2">The sequence shown here is derived from an EMBL/GenBank/DDBJ whole genome shotgun (WGS) entry which is preliminary data.</text>
</comment>
<feature type="domain" description="ChrB C-terminal" evidence="1">
    <location>
        <begin position="3"/>
        <end position="136"/>
    </location>
</feature>
<evidence type="ECO:0000259" key="1">
    <source>
        <dbReference type="Pfam" id="PF09828"/>
    </source>
</evidence>
<dbReference type="AlphaFoldDB" id="A0ABD7JWP7"/>
<evidence type="ECO:0000313" key="3">
    <source>
        <dbReference type="Proteomes" id="UP000276985"/>
    </source>
</evidence>